<evidence type="ECO:0000259" key="5">
    <source>
        <dbReference type="Pfam" id="PF01095"/>
    </source>
</evidence>
<evidence type="ECO:0000256" key="2">
    <source>
        <dbReference type="ARBA" id="ARBA00022801"/>
    </source>
</evidence>
<dbReference type="PANTHER" id="PTHR31321:SF57">
    <property type="entry name" value="PECTINESTERASE 53-RELATED"/>
    <property type="match status" value="1"/>
</dbReference>
<name>A0ABW2V369_9BACL</name>
<keyword evidence="2" id="KW-0378">Hydrolase</keyword>
<dbReference type="Pfam" id="PF01095">
    <property type="entry name" value="Pectinesterase"/>
    <property type="match status" value="1"/>
</dbReference>
<dbReference type="Proteomes" id="UP001596528">
    <property type="component" value="Unassembled WGS sequence"/>
</dbReference>
<evidence type="ECO:0000313" key="7">
    <source>
        <dbReference type="Proteomes" id="UP001596528"/>
    </source>
</evidence>
<dbReference type="PANTHER" id="PTHR31321">
    <property type="entry name" value="ACYL-COA THIOESTER HYDROLASE YBHC-RELATED"/>
    <property type="match status" value="1"/>
</dbReference>
<evidence type="ECO:0000256" key="4">
    <source>
        <dbReference type="SAM" id="MobiDB-lite"/>
    </source>
</evidence>
<gene>
    <name evidence="6" type="ORF">ACFQWB_05095</name>
</gene>
<comment type="caution">
    <text evidence="6">The sequence shown here is derived from an EMBL/GenBank/DDBJ whole genome shotgun (WGS) entry which is preliminary data.</text>
</comment>
<dbReference type="InterPro" id="IPR012334">
    <property type="entry name" value="Pectin_lyas_fold"/>
</dbReference>
<organism evidence="6 7">
    <name type="scientific">Paenibacillus thermoaerophilus</name>
    <dbReference type="NCBI Taxonomy" id="1215385"/>
    <lineage>
        <taxon>Bacteria</taxon>
        <taxon>Bacillati</taxon>
        <taxon>Bacillota</taxon>
        <taxon>Bacilli</taxon>
        <taxon>Bacillales</taxon>
        <taxon>Paenibacillaceae</taxon>
        <taxon>Paenibacillus</taxon>
    </lineage>
</organism>
<evidence type="ECO:0000313" key="6">
    <source>
        <dbReference type="EMBL" id="MFC7749319.1"/>
    </source>
</evidence>
<keyword evidence="7" id="KW-1185">Reference proteome</keyword>
<evidence type="ECO:0000256" key="3">
    <source>
        <dbReference type="ARBA" id="ARBA00023085"/>
    </source>
</evidence>
<dbReference type="RefSeq" id="WP_138789599.1">
    <property type="nucleotide sequence ID" value="NZ_JBHTGQ010000011.1"/>
</dbReference>
<dbReference type="EMBL" id="JBHTGQ010000011">
    <property type="protein sequence ID" value="MFC7749319.1"/>
    <property type="molecule type" value="Genomic_DNA"/>
</dbReference>
<keyword evidence="3" id="KW-0063">Aspartyl esterase</keyword>
<reference evidence="7" key="1">
    <citation type="journal article" date="2019" name="Int. J. Syst. Evol. Microbiol.">
        <title>The Global Catalogue of Microorganisms (GCM) 10K type strain sequencing project: providing services to taxonomists for standard genome sequencing and annotation.</title>
        <authorList>
            <consortium name="The Broad Institute Genomics Platform"/>
            <consortium name="The Broad Institute Genome Sequencing Center for Infectious Disease"/>
            <person name="Wu L."/>
            <person name="Ma J."/>
        </authorList>
    </citation>
    <scope>NUCLEOTIDE SEQUENCE [LARGE SCALE GENOMIC DNA]</scope>
    <source>
        <strain evidence="7">JCM 18657</strain>
    </source>
</reference>
<comment type="similarity">
    <text evidence="1">Belongs to the pectinesterase family.</text>
</comment>
<feature type="region of interest" description="Disordered" evidence="4">
    <location>
        <begin position="251"/>
        <end position="272"/>
    </location>
</feature>
<dbReference type="SUPFAM" id="SSF51126">
    <property type="entry name" value="Pectin lyase-like"/>
    <property type="match status" value="1"/>
</dbReference>
<accession>A0ABW2V369</accession>
<dbReference type="Gene3D" id="2.160.20.10">
    <property type="entry name" value="Single-stranded right-handed beta-helix, Pectin lyase-like"/>
    <property type="match status" value="1"/>
</dbReference>
<proteinExistence type="inferred from homology"/>
<sequence length="300" mass="33247">MIELVVAADGSGDYASVQDAIDAVRVLSPQPVTIRIRRGVYREKVDIPDTKPDLTIVGEDAEHTVIVWNDHAGKPDRRGRPMTTFGTATMRIAADGVRVEHLTIANEAGWGPGIDQAVALYVAGDRCVFRGVRLLGWQDTLYAGRGRHYYADCHIEGHVDFIFGSATAMFDRCEIRSLRDGYVTAASTPRDVPFGFVFRDCRLTRAPEANAVYLGRPWRAWAYTVFIRTWMDAHIVPAGWDPWGDESNKSTSRYGEYASSGPGGSPEARVGWARQLSEDEAASLTPDRIFRGGDVWVPRD</sequence>
<evidence type="ECO:0000256" key="1">
    <source>
        <dbReference type="ARBA" id="ARBA00008891"/>
    </source>
</evidence>
<feature type="domain" description="Pectinesterase catalytic" evidence="5">
    <location>
        <begin position="4"/>
        <end position="290"/>
    </location>
</feature>
<dbReference type="InterPro" id="IPR000070">
    <property type="entry name" value="Pectinesterase_cat"/>
</dbReference>
<dbReference type="InterPro" id="IPR011050">
    <property type="entry name" value="Pectin_lyase_fold/virulence"/>
</dbReference>
<protein>
    <submittedName>
        <fullName evidence="6">Pectinesterase family protein</fullName>
    </submittedName>
</protein>